<dbReference type="EMBL" id="CP064942">
    <property type="protein sequence ID" value="QPH55110.1"/>
    <property type="molecule type" value="Genomic_DNA"/>
</dbReference>
<feature type="transmembrane region" description="Helical" evidence="1">
    <location>
        <begin position="129"/>
        <end position="151"/>
    </location>
</feature>
<reference evidence="2 3" key="1">
    <citation type="submission" date="2020-11" db="EMBL/GenBank/DDBJ databases">
        <title>Description of Pontivivens ytuae sp. nov. isolated from deep sea sediment of Mariana Trench.</title>
        <authorList>
            <person name="Wang Z."/>
            <person name="Sun Q.-L."/>
            <person name="Xu X.-D."/>
            <person name="Tang Y.-Z."/>
            <person name="Zhang J."/>
        </authorList>
    </citation>
    <scope>NUCLEOTIDE SEQUENCE [LARGE SCALE GENOMIC DNA]</scope>
    <source>
        <strain evidence="2 3">MT2928</strain>
    </source>
</reference>
<evidence type="ECO:0000313" key="2">
    <source>
        <dbReference type="EMBL" id="QPH55110.1"/>
    </source>
</evidence>
<gene>
    <name evidence="2" type="ORF">I0K15_05010</name>
</gene>
<evidence type="ECO:0000256" key="1">
    <source>
        <dbReference type="SAM" id="Phobius"/>
    </source>
</evidence>
<name>A0A7S9LUR4_9RHOB</name>
<dbReference type="AlphaFoldDB" id="A0A7S9LUR4"/>
<dbReference type="Proteomes" id="UP000594800">
    <property type="component" value="Chromosome"/>
</dbReference>
<feature type="transmembrane region" description="Helical" evidence="1">
    <location>
        <begin position="88"/>
        <end position="109"/>
    </location>
</feature>
<sequence>MPLSPALRRACLAARVTCHLAVVVIPVAALYTIATRGLDPALALIGIAVLVPPVTVGLWGLAALARFFEAARRGGVLTASATRDLRRFALSLLVQAVLTPIVGAAFSVLDSWANGPGQRTLAIAISSDVIGFAVLAALLLVVASALAEAAAQAEERKLII</sequence>
<organism evidence="2 3">
    <name type="scientific">Pontivivens ytuae</name>
    <dbReference type="NCBI Taxonomy" id="2789856"/>
    <lineage>
        <taxon>Bacteria</taxon>
        <taxon>Pseudomonadati</taxon>
        <taxon>Pseudomonadota</taxon>
        <taxon>Alphaproteobacteria</taxon>
        <taxon>Rhodobacterales</taxon>
        <taxon>Paracoccaceae</taxon>
        <taxon>Pontivivens</taxon>
    </lineage>
</organism>
<keyword evidence="1" id="KW-1133">Transmembrane helix</keyword>
<proteinExistence type="predicted"/>
<feature type="transmembrane region" description="Helical" evidence="1">
    <location>
        <begin position="40"/>
        <end position="68"/>
    </location>
</feature>
<dbReference type="RefSeq" id="WP_196104309.1">
    <property type="nucleotide sequence ID" value="NZ_CP064942.1"/>
</dbReference>
<accession>A0A7S9LUR4</accession>
<protein>
    <submittedName>
        <fullName evidence="2">DUF2975 domain-containing protein</fullName>
    </submittedName>
</protein>
<evidence type="ECO:0000313" key="3">
    <source>
        <dbReference type="Proteomes" id="UP000594800"/>
    </source>
</evidence>
<feature type="transmembrane region" description="Helical" evidence="1">
    <location>
        <begin position="12"/>
        <end position="34"/>
    </location>
</feature>
<keyword evidence="1" id="KW-0472">Membrane</keyword>
<keyword evidence="3" id="KW-1185">Reference proteome</keyword>
<keyword evidence="1" id="KW-0812">Transmembrane</keyword>
<dbReference type="KEGG" id="poz:I0K15_05010"/>